<name>A0A6N8GKW1_9MICC</name>
<organism evidence="1 2">
    <name type="scientific">Kocuria sediminis</name>
    <dbReference type="NCBI Taxonomy" id="1038857"/>
    <lineage>
        <taxon>Bacteria</taxon>
        <taxon>Bacillati</taxon>
        <taxon>Actinomycetota</taxon>
        <taxon>Actinomycetes</taxon>
        <taxon>Micrococcales</taxon>
        <taxon>Micrococcaceae</taxon>
        <taxon>Kocuria</taxon>
    </lineage>
</organism>
<proteinExistence type="predicted"/>
<dbReference type="EMBL" id="WOGU01000005">
    <property type="protein sequence ID" value="MUN62890.1"/>
    <property type="molecule type" value="Genomic_DNA"/>
</dbReference>
<sequence>MLTILDEEFAPTTSCAVFVNAPLERITTFETERERTRLERNKDRPERERIHGPATVAVEPLNSDLAELLGRLDPLDMGPEATMELLAETGGGRWTALFDSSAADPAVDRAVGVLAEQLGTRGVVAAWRPHPAGTEAEEVDADGQYLDEDALGGAGVTGFAITDPSAGPPDFYLRQLHAEYAYDQWEFTDDGEYLDFEDPAAYELQRIPDRLTPERVVAYCRALGIDPFNAQFYGPRAVLLRRPAEPFDRVPRNRWP</sequence>
<gene>
    <name evidence="1" type="ORF">GMA12_07010</name>
</gene>
<protein>
    <submittedName>
        <fullName evidence="1">Uncharacterized protein</fullName>
    </submittedName>
</protein>
<accession>A0A6N8GKW1</accession>
<evidence type="ECO:0000313" key="2">
    <source>
        <dbReference type="Proteomes" id="UP000436989"/>
    </source>
</evidence>
<keyword evidence="2" id="KW-1185">Reference proteome</keyword>
<dbReference type="Proteomes" id="UP000436989">
    <property type="component" value="Unassembled WGS sequence"/>
</dbReference>
<evidence type="ECO:0000313" key="1">
    <source>
        <dbReference type="EMBL" id="MUN62890.1"/>
    </source>
</evidence>
<reference evidence="1 2" key="1">
    <citation type="submission" date="2019-12" db="EMBL/GenBank/DDBJ databases">
        <authorList>
            <person name="Shi Y."/>
        </authorList>
    </citation>
    <scope>NUCLEOTIDE SEQUENCE [LARGE SCALE GENOMIC DNA]</scope>
    <source>
        <strain evidence="1 2">JCM 17929</strain>
    </source>
</reference>
<comment type="caution">
    <text evidence="1">The sequence shown here is derived from an EMBL/GenBank/DDBJ whole genome shotgun (WGS) entry which is preliminary data.</text>
</comment>
<dbReference type="AlphaFoldDB" id="A0A6N8GKW1"/>
<dbReference type="RefSeq" id="WP_156268557.1">
    <property type="nucleotide sequence ID" value="NZ_WOGU01000005.1"/>
</dbReference>